<evidence type="ECO:0000313" key="2">
    <source>
        <dbReference type="EMBL" id="MEI5983788.1"/>
    </source>
</evidence>
<evidence type="ECO:0000256" key="1">
    <source>
        <dbReference type="SAM" id="Phobius"/>
    </source>
</evidence>
<dbReference type="RefSeq" id="WP_134778101.1">
    <property type="nucleotide sequence ID" value="NZ_JAYLLN010000003.1"/>
</dbReference>
<evidence type="ECO:0000313" key="3">
    <source>
        <dbReference type="Proteomes" id="UP001363035"/>
    </source>
</evidence>
<protein>
    <submittedName>
        <fullName evidence="2">Uncharacterized protein</fullName>
    </submittedName>
</protein>
<dbReference type="EMBL" id="JAYLLN010000003">
    <property type="protein sequence ID" value="MEI5983788.1"/>
    <property type="molecule type" value="Genomic_DNA"/>
</dbReference>
<keyword evidence="3" id="KW-1185">Reference proteome</keyword>
<name>A0ABU8I2C0_9SPHI</name>
<comment type="caution">
    <text evidence="2">The sequence shown here is derived from an EMBL/GenBank/DDBJ whole genome shotgun (WGS) entry which is preliminary data.</text>
</comment>
<sequence length="88" mass="9875">MNSPIMITHVLFPIPFSGMLFKWFAGAIPHRSKNVHLKFVVGAKFIQRPAILPPGYISVVPIHPMVLDPSPKIISCVVKQEKNINFNL</sequence>
<gene>
    <name evidence="2" type="ORF">VJ786_02610</name>
</gene>
<keyword evidence="1" id="KW-0812">Transmembrane</keyword>
<reference evidence="2 3" key="1">
    <citation type="submission" date="2024-01" db="EMBL/GenBank/DDBJ databases">
        <title>Sphingobacterium tenebrionis sp. nov., a novel endophyte isolated from tenebrio molitor intestines.</title>
        <authorList>
            <person name="Zhang C."/>
        </authorList>
    </citation>
    <scope>NUCLEOTIDE SEQUENCE [LARGE SCALE GENOMIC DNA]</scope>
    <source>
        <strain evidence="2 3">PU5-4</strain>
    </source>
</reference>
<accession>A0ABU8I2C0</accession>
<keyword evidence="1" id="KW-1133">Transmembrane helix</keyword>
<proteinExistence type="predicted"/>
<organism evidence="2 3">
    <name type="scientific">Sphingobacterium tenebrionis</name>
    <dbReference type="NCBI Taxonomy" id="3111775"/>
    <lineage>
        <taxon>Bacteria</taxon>
        <taxon>Pseudomonadati</taxon>
        <taxon>Bacteroidota</taxon>
        <taxon>Sphingobacteriia</taxon>
        <taxon>Sphingobacteriales</taxon>
        <taxon>Sphingobacteriaceae</taxon>
        <taxon>Sphingobacterium</taxon>
    </lineage>
</organism>
<keyword evidence="1" id="KW-0472">Membrane</keyword>
<feature type="transmembrane region" description="Helical" evidence="1">
    <location>
        <begin position="6"/>
        <end position="25"/>
    </location>
</feature>
<dbReference type="Proteomes" id="UP001363035">
    <property type="component" value="Unassembled WGS sequence"/>
</dbReference>